<dbReference type="InterPro" id="IPR007210">
    <property type="entry name" value="ABC_Gly_betaine_transp_sub-bd"/>
</dbReference>
<dbReference type="Gene3D" id="3.40.190.120">
    <property type="entry name" value="Osmoprotection protein (prox), domain 2"/>
    <property type="match status" value="1"/>
</dbReference>
<dbReference type="PROSITE" id="PS51257">
    <property type="entry name" value="PROKAR_LIPOPROTEIN"/>
    <property type="match status" value="1"/>
</dbReference>
<dbReference type="RefSeq" id="WP_073610045.1">
    <property type="nucleotide sequence ID" value="NZ_MRCG01000016.1"/>
</dbReference>
<dbReference type="OrthoDB" id="9801163at2"/>
<feature type="signal peptide" evidence="1">
    <location>
        <begin position="1"/>
        <end position="23"/>
    </location>
</feature>
<dbReference type="STRING" id="549789.NIES30_19120"/>
<evidence type="ECO:0000313" key="3">
    <source>
        <dbReference type="EMBL" id="OKH45641.1"/>
    </source>
</evidence>
<evidence type="ECO:0000313" key="4">
    <source>
        <dbReference type="Proteomes" id="UP000185557"/>
    </source>
</evidence>
<gene>
    <name evidence="3" type="ORF">NIES30_19120</name>
</gene>
<dbReference type="AlphaFoldDB" id="A0A1U7J1B7"/>
<feature type="chain" id="PRO_5013092373" evidence="1">
    <location>
        <begin position="24"/>
        <end position="303"/>
    </location>
</feature>
<proteinExistence type="predicted"/>
<keyword evidence="1" id="KW-0732">Signal</keyword>
<name>A0A1U7J1B7_9CYAN</name>
<dbReference type="GO" id="GO:0022857">
    <property type="term" value="F:transmembrane transporter activity"/>
    <property type="evidence" value="ECO:0007669"/>
    <property type="project" value="InterPro"/>
</dbReference>
<dbReference type="GO" id="GO:0043190">
    <property type="term" value="C:ATP-binding cassette (ABC) transporter complex"/>
    <property type="evidence" value="ECO:0007669"/>
    <property type="project" value="InterPro"/>
</dbReference>
<sequence length="303" mass="32244">MTLTRRWFSQACLGVATALVAAACGGGGGNGGDVVSVGSKDFTEQLIIGEMYALMLEENGLTVERKLNLGGTPVAQAAIESGEIDLYPEYTGTALLTVLKQPVSSDQQAVFDTVKQAYQEQFNLVWLDPSPMNNTQALAMTEERADAQGIRTISDFAAQASNLTLIGPPEFEVREDGLPGLQAAYGNFSVKEYKAVDAGLRYKGLVDGEADVAVAFGTDGEISAFNLVVLEDDKGLFPPYQVAPIVSQTALDANPAIAEALNQVSPLLTDEVMRQLNYEVSGNQREPAEVAKEFLVDAGLVAE</sequence>
<feature type="domain" description="ABC-type glycine betaine transport system substrate-binding" evidence="2">
    <location>
        <begin position="35"/>
        <end position="295"/>
    </location>
</feature>
<evidence type="ECO:0000256" key="1">
    <source>
        <dbReference type="SAM" id="SignalP"/>
    </source>
</evidence>
<dbReference type="SUPFAM" id="SSF53850">
    <property type="entry name" value="Periplasmic binding protein-like II"/>
    <property type="match status" value="1"/>
</dbReference>
<dbReference type="Proteomes" id="UP000185557">
    <property type="component" value="Unassembled WGS sequence"/>
</dbReference>
<dbReference type="Pfam" id="PF04069">
    <property type="entry name" value="OpuAC"/>
    <property type="match status" value="1"/>
</dbReference>
<dbReference type="EMBL" id="MRCG01000016">
    <property type="protein sequence ID" value="OKH45641.1"/>
    <property type="molecule type" value="Genomic_DNA"/>
</dbReference>
<comment type="caution">
    <text evidence="3">The sequence shown here is derived from an EMBL/GenBank/DDBJ whole genome shotgun (WGS) entry which is preliminary data.</text>
</comment>
<accession>A0A1U7J1B7</accession>
<protein>
    <submittedName>
        <fullName evidence="3">Quaternary ammonium transporter</fullName>
    </submittedName>
</protein>
<evidence type="ECO:0000259" key="2">
    <source>
        <dbReference type="Pfam" id="PF04069"/>
    </source>
</evidence>
<keyword evidence="4" id="KW-1185">Reference proteome</keyword>
<reference evidence="3 4" key="1">
    <citation type="submission" date="2016-11" db="EMBL/GenBank/DDBJ databases">
        <title>Draft Genome Sequences of Nine Cyanobacterial Strains from Diverse Habitats.</title>
        <authorList>
            <person name="Zhu T."/>
            <person name="Hou S."/>
            <person name="Lu X."/>
            <person name="Hess W.R."/>
        </authorList>
    </citation>
    <scope>NUCLEOTIDE SEQUENCE [LARGE SCALE GENOMIC DNA]</scope>
    <source>
        <strain evidence="3 4">NIES-30</strain>
    </source>
</reference>
<organism evidence="3 4">
    <name type="scientific">Phormidium tenue NIES-30</name>
    <dbReference type="NCBI Taxonomy" id="549789"/>
    <lineage>
        <taxon>Bacteria</taxon>
        <taxon>Bacillati</taxon>
        <taxon>Cyanobacteriota</taxon>
        <taxon>Cyanophyceae</taxon>
        <taxon>Oscillatoriophycideae</taxon>
        <taxon>Oscillatoriales</taxon>
        <taxon>Oscillatoriaceae</taxon>
        <taxon>Phormidium</taxon>
    </lineage>
</organism>
<dbReference type="Gene3D" id="3.40.190.10">
    <property type="entry name" value="Periplasmic binding protein-like II"/>
    <property type="match status" value="1"/>
</dbReference>